<keyword evidence="2" id="KW-1185">Reference proteome</keyword>
<sequence>MDEKSWILCPRSPSTSMRALVEGCQPGAGSASSLVPELRLRRVRKWLLSHIRAHGRCSMDALIEALLIRVQVADANHVREVIGQASRTLCVEGRAFFADRLPGDAEGEECGDHGYEGCRLEELLASPDTERRYPFMIWLESWSLASQQAPRLVTKFLGVGGPLALLTNKAKLPNGSLG</sequence>
<dbReference type="Proteomes" id="UP000186817">
    <property type="component" value="Unassembled WGS sequence"/>
</dbReference>
<accession>A0A1Q9ESI5</accession>
<organism evidence="1 2">
    <name type="scientific">Symbiodinium microadriaticum</name>
    <name type="common">Dinoflagellate</name>
    <name type="synonym">Zooxanthella microadriatica</name>
    <dbReference type="NCBI Taxonomy" id="2951"/>
    <lineage>
        <taxon>Eukaryota</taxon>
        <taxon>Sar</taxon>
        <taxon>Alveolata</taxon>
        <taxon>Dinophyceae</taxon>
        <taxon>Suessiales</taxon>
        <taxon>Symbiodiniaceae</taxon>
        <taxon>Symbiodinium</taxon>
    </lineage>
</organism>
<proteinExistence type="predicted"/>
<comment type="caution">
    <text evidence="1">The sequence shown here is derived from an EMBL/GenBank/DDBJ whole genome shotgun (WGS) entry which is preliminary data.</text>
</comment>
<evidence type="ECO:0000313" key="2">
    <source>
        <dbReference type="Proteomes" id="UP000186817"/>
    </source>
</evidence>
<protein>
    <submittedName>
        <fullName evidence="1">Uncharacterized protein</fullName>
    </submittedName>
</protein>
<name>A0A1Q9ESI5_SYMMI</name>
<dbReference type="AlphaFoldDB" id="A0A1Q9ESI5"/>
<gene>
    <name evidence="1" type="ORF">AK812_SmicGene5900</name>
</gene>
<evidence type="ECO:0000313" key="1">
    <source>
        <dbReference type="EMBL" id="OLQ10385.1"/>
    </source>
</evidence>
<reference evidence="1 2" key="1">
    <citation type="submission" date="2016-02" db="EMBL/GenBank/DDBJ databases">
        <title>Genome analysis of coral dinoflagellate symbionts highlights evolutionary adaptations to a symbiotic lifestyle.</title>
        <authorList>
            <person name="Aranda M."/>
            <person name="Li Y."/>
            <person name="Liew Y.J."/>
            <person name="Baumgarten S."/>
            <person name="Simakov O."/>
            <person name="Wilson M."/>
            <person name="Piel J."/>
            <person name="Ashoor H."/>
            <person name="Bougouffa S."/>
            <person name="Bajic V.B."/>
            <person name="Ryu T."/>
            <person name="Ravasi T."/>
            <person name="Bayer T."/>
            <person name="Micklem G."/>
            <person name="Kim H."/>
            <person name="Bhak J."/>
            <person name="Lajeunesse T.C."/>
            <person name="Voolstra C.R."/>
        </authorList>
    </citation>
    <scope>NUCLEOTIDE SEQUENCE [LARGE SCALE GENOMIC DNA]</scope>
    <source>
        <strain evidence="1 2">CCMP2467</strain>
    </source>
</reference>
<dbReference type="EMBL" id="LSRX01000079">
    <property type="protein sequence ID" value="OLQ10385.1"/>
    <property type="molecule type" value="Genomic_DNA"/>
</dbReference>
<dbReference type="OrthoDB" id="407273at2759"/>